<evidence type="ECO:0000313" key="10">
    <source>
        <dbReference type="EMBL" id="MDF0715972.1"/>
    </source>
</evidence>
<dbReference type="Proteomes" id="UP001221366">
    <property type="component" value="Unassembled WGS sequence"/>
</dbReference>
<feature type="transmembrane region" description="Helical" evidence="7">
    <location>
        <begin position="382"/>
        <end position="399"/>
    </location>
</feature>
<evidence type="ECO:0000256" key="3">
    <source>
        <dbReference type="ARBA" id="ARBA00022475"/>
    </source>
</evidence>
<dbReference type="InterPro" id="IPR025857">
    <property type="entry name" value="MacB_PCD"/>
</dbReference>
<feature type="transmembrane region" description="Helical" evidence="7">
    <location>
        <begin position="21"/>
        <end position="39"/>
    </location>
</feature>
<dbReference type="Pfam" id="PF12704">
    <property type="entry name" value="MacB_PCD"/>
    <property type="match status" value="1"/>
</dbReference>
<evidence type="ECO:0000256" key="6">
    <source>
        <dbReference type="ARBA" id="ARBA00023136"/>
    </source>
</evidence>
<keyword evidence="5 7" id="KW-1133">Transmembrane helix</keyword>
<evidence type="ECO:0000256" key="1">
    <source>
        <dbReference type="ARBA" id="ARBA00004651"/>
    </source>
</evidence>
<dbReference type="RefSeq" id="WP_275615217.1">
    <property type="nucleotide sequence ID" value="NZ_JARFVB010000003.1"/>
</dbReference>
<evidence type="ECO:0000259" key="9">
    <source>
        <dbReference type="Pfam" id="PF12704"/>
    </source>
</evidence>
<feature type="transmembrane region" description="Helical" evidence="7">
    <location>
        <begin position="285"/>
        <end position="306"/>
    </location>
</feature>
<comment type="subcellular location">
    <subcellularLocation>
        <location evidence="1">Cell membrane</location>
        <topology evidence="1">Multi-pass membrane protein</topology>
    </subcellularLocation>
</comment>
<name>A0ABT5XXQ7_9FLAO</name>
<organism evidence="10 11">
    <name type="scientific">Flagellimonas yonaguniensis</name>
    <dbReference type="NCBI Taxonomy" id="3031325"/>
    <lineage>
        <taxon>Bacteria</taxon>
        <taxon>Pseudomonadati</taxon>
        <taxon>Bacteroidota</taxon>
        <taxon>Flavobacteriia</taxon>
        <taxon>Flavobacteriales</taxon>
        <taxon>Flavobacteriaceae</taxon>
        <taxon>Flagellimonas</taxon>
    </lineage>
</organism>
<evidence type="ECO:0000256" key="7">
    <source>
        <dbReference type="SAM" id="Phobius"/>
    </source>
</evidence>
<keyword evidence="3" id="KW-1003">Cell membrane</keyword>
<dbReference type="InterPro" id="IPR003838">
    <property type="entry name" value="ABC3_permease_C"/>
</dbReference>
<dbReference type="PANTHER" id="PTHR30489:SF0">
    <property type="entry name" value="LIPOPROTEIN-RELEASING SYSTEM TRANSMEMBRANE PROTEIN LOLE"/>
    <property type="match status" value="1"/>
</dbReference>
<evidence type="ECO:0000256" key="5">
    <source>
        <dbReference type="ARBA" id="ARBA00022989"/>
    </source>
</evidence>
<gene>
    <name evidence="10" type="ORF">PY092_07425</name>
</gene>
<feature type="transmembrane region" description="Helical" evidence="7">
    <location>
        <begin position="330"/>
        <end position="356"/>
    </location>
</feature>
<feature type="domain" description="MacB-like periplasmic core" evidence="9">
    <location>
        <begin position="22"/>
        <end position="256"/>
    </location>
</feature>
<keyword evidence="6 7" id="KW-0472">Membrane</keyword>
<dbReference type="PANTHER" id="PTHR30489">
    <property type="entry name" value="LIPOPROTEIN-RELEASING SYSTEM TRANSMEMBRANE PROTEIN LOLE"/>
    <property type="match status" value="1"/>
</dbReference>
<dbReference type="InterPro" id="IPR051447">
    <property type="entry name" value="Lipoprotein-release_system"/>
</dbReference>
<dbReference type="Pfam" id="PF02687">
    <property type="entry name" value="FtsX"/>
    <property type="match status" value="1"/>
</dbReference>
<protein>
    <submittedName>
        <fullName evidence="10">FtsX-like permease family protein</fullName>
    </submittedName>
</protein>
<comment type="similarity">
    <text evidence="2">Belongs to the ABC-4 integral membrane protein family. LolC/E subfamily.</text>
</comment>
<keyword evidence="4 7" id="KW-0812">Transmembrane</keyword>
<proteinExistence type="inferred from homology"/>
<accession>A0ABT5XXQ7</accession>
<dbReference type="EMBL" id="JARFVB010000003">
    <property type="protein sequence ID" value="MDF0715972.1"/>
    <property type="molecule type" value="Genomic_DNA"/>
</dbReference>
<keyword evidence="11" id="KW-1185">Reference proteome</keyword>
<comment type="caution">
    <text evidence="10">The sequence shown here is derived from an EMBL/GenBank/DDBJ whole genome shotgun (WGS) entry which is preliminary data.</text>
</comment>
<evidence type="ECO:0000313" key="11">
    <source>
        <dbReference type="Proteomes" id="UP001221366"/>
    </source>
</evidence>
<evidence type="ECO:0000256" key="2">
    <source>
        <dbReference type="ARBA" id="ARBA00005236"/>
    </source>
</evidence>
<evidence type="ECO:0000259" key="8">
    <source>
        <dbReference type="Pfam" id="PF02687"/>
    </source>
</evidence>
<feature type="domain" description="ABC3 transporter permease C-terminal" evidence="8">
    <location>
        <begin position="289"/>
        <end position="408"/>
    </location>
</feature>
<evidence type="ECO:0000256" key="4">
    <source>
        <dbReference type="ARBA" id="ARBA00022692"/>
    </source>
</evidence>
<reference evidence="10 11" key="1">
    <citation type="submission" date="2023-03" db="EMBL/GenBank/DDBJ databases">
        <title>Muricauda XX sp. nov. and Muricauda XXX sp. nov., two novel species isolated from Okinawa Trough.</title>
        <authorList>
            <person name="Cao W."/>
            <person name="Deng X."/>
        </authorList>
    </citation>
    <scope>NUCLEOTIDE SEQUENCE [LARGE SCALE GENOMIC DNA]</scope>
    <source>
        <strain evidence="10 11">334s03</strain>
    </source>
</reference>
<sequence length="415" mass="45906">MRVSKTNYKIANAHLTSRLKQTLVAILSVTFGISMYIFMNSFMTGVNDTQTGLAFSTLAHIRIYNDIPKDNTDLFAGHVDENTLVNVRNPKVIQYTDGIKNSAKILNMLDTIPEINGITPQLNINVFFRNGATKVNGMLSGIDVVNEDKLFGTSQYVIEGDWMELNRRSDGILLGSGLAKKLSLNLNDNVVVLTEEGITKNYKVIGIVETTLASVDNTKAYIRIGFARQLISKNMGYVTDIQINLDDYSHTQELSKTLGKMTKYKVEPWQEANGQLEAANKLRNIIAIAVSLTILIVAGFGIYNIMNMTVNEKIREIAILKAMGFDGKDIIQIFLTQSVIIGILGGIVGIVLGYLVSLLVNHIPFKIASLETLPITYRTSDYIMAFFFGLITTFIAGYLPSKKASQVDPVEIIRG</sequence>